<keyword evidence="2" id="KW-1185">Reference proteome</keyword>
<name>A0A7U4DMV3_DESPD</name>
<evidence type="ECO:0000313" key="1">
    <source>
        <dbReference type="EMBL" id="ADW16402.1"/>
    </source>
</evidence>
<proteinExistence type="predicted"/>
<reference evidence="1 2" key="1">
    <citation type="journal article" date="2011" name="Stand. Genomic Sci.">
        <title>Complete genome sequence of Desulfobulbus propionicus type strain (1pr3).</title>
        <authorList>
            <person name="Pagani I."/>
            <person name="Lapidus A."/>
            <person name="Nolan M."/>
            <person name="Lucas S."/>
            <person name="Hammon N."/>
            <person name="Deshpande S."/>
            <person name="Cheng J.F."/>
            <person name="Chertkov O."/>
            <person name="Davenport K."/>
            <person name="Tapia R."/>
            <person name="Han C."/>
            <person name="Goodwin L."/>
            <person name="Pitluck S."/>
            <person name="Liolios K."/>
            <person name="Mavromatis K."/>
            <person name="Ivanova N."/>
            <person name="Mikhailova N."/>
            <person name="Pati A."/>
            <person name="Chen A."/>
            <person name="Palaniappan K."/>
            <person name="Land M."/>
            <person name="Hauser L."/>
            <person name="Chang Y.J."/>
            <person name="Jeffries C.D."/>
            <person name="Detter J.C."/>
            <person name="Brambilla E."/>
            <person name="Kannan K.P."/>
            <person name="Djao O.D."/>
            <person name="Rohde M."/>
            <person name="Pukall R."/>
            <person name="Spring S."/>
            <person name="Goker M."/>
            <person name="Sikorski J."/>
            <person name="Woyke T."/>
            <person name="Bristow J."/>
            <person name="Eisen J.A."/>
            <person name="Markowitz V."/>
            <person name="Hugenholtz P."/>
            <person name="Kyrpides N.C."/>
            <person name="Klenk H.P."/>
        </authorList>
    </citation>
    <scope>NUCLEOTIDE SEQUENCE [LARGE SCALE GENOMIC DNA]</scope>
    <source>
        <strain evidence="2">ATCC 33891 / DSM 2032 / 1pr3</strain>
    </source>
</reference>
<protein>
    <submittedName>
        <fullName evidence="1">Uncharacterized protein</fullName>
    </submittedName>
</protein>
<dbReference type="AlphaFoldDB" id="A0A7U4DMV3"/>
<dbReference type="Proteomes" id="UP000006365">
    <property type="component" value="Chromosome"/>
</dbReference>
<accession>A0A7U4DMV3</accession>
<dbReference type="EMBL" id="CP002364">
    <property type="protein sequence ID" value="ADW16402.1"/>
    <property type="molecule type" value="Genomic_DNA"/>
</dbReference>
<dbReference type="KEGG" id="dpr:Despr_0214"/>
<gene>
    <name evidence="1" type="ordered locus">Despr_0214</name>
</gene>
<evidence type="ECO:0000313" key="2">
    <source>
        <dbReference type="Proteomes" id="UP000006365"/>
    </source>
</evidence>
<organism evidence="1 2">
    <name type="scientific">Desulfobulbus propionicus (strain ATCC 33891 / DSM 2032 / VKM B-1956 / 1pr3)</name>
    <dbReference type="NCBI Taxonomy" id="577650"/>
    <lineage>
        <taxon>Bacteria</taxon>
        <taxon>Pseudomonadati</taxon>
        <taxon>Thermodesulfobacteriota</taxon>
        <taxon>Desulfobulbia</taxon>
        <taxon>Desulfobulbales</taxon>
        <taxon>Desulfobulbaceae</taxon>
        <taxon>Desulfobulbus</taxon>
    </lineage>
</organism>
<sequence length="115" mass="13214">MIKPLRNKLKIFLDGYLVSASRCGAIIRKHARVCVHKWPLTLGAMGKWGVPTRHVSFEQCPAIFGKVLGNTFFLHFFAKIAKFFHRLGELSLQISTFFFDLAKFIFNKKQPLSKD</sequence>